<proteinExistence type="predicted"/>
<dbReference type="AlphaFoldDB" id="A0A438HFV0"/>
<feature type="compositionally biased region" description="Acidic residues" evidence="1">
    <location>
        <begin position="198"/>
        <end position="228"/>
    </location>
</feature>
<dbReference type="GO" id="GO:0016593">
    <property type="term" value="C:Cdc73/Paf1 complex"/>
    <property type="evidence" value="ECO:0007669"/>
    <property type="project" value="InterPro"/>
</dbReference>
<feature type="compositionally biased region" description="Acidic residues" evidence="1">
    <location>
        <begin position="174"/>
        <end position="188"/>
    </location>
</feature>
<accession>A0A438HFV0</accession>
<dbReference type="EMBL" id="QGNW01000229">
    <property type="protein sequence ID" value="RVW83351.1"/>
    <property type="molecule type" value="Genomic_DNA"/>
</dbReference>
<dbReference type="Proteomes" id="UP000288805">
    <property type="component" value="Unassembled WGS sequence"/>
</dbReference>
<reference evidence="2 3" key="1">
    <citation type="journal article" date="2018" name="PLoS Genet.">
        <title>Population sequencing reveals clonal diversity and ancestral inbreeding in the grapevine cultivar Chardonnay.</title>
        <authorList>
            <person name="Roach M.J."/>
            <person name="Johnson D.L."/>
            <person name="Bohlmann J."/>
            <person name="van Vuuren H.J."/>
            <person name="Jones S.J."/>
            <person name="Pretorius I.S."/>
            <person name="Schmidt S.A."/>
            <person name="Borneman A.R."/>
        </authorList>
    </citation>
    <scope>NUCLEOTIDE SEQUENCE [LARGE SCALE GENOMIC DNA]</scope>
    <source>
        <strain evidence="3">cv. Chardonnay</strain>
        <tissue evidence="2">Leaf</tissue>
    </source>
</reference>
<name>A0A438HFV0_VITVI</name>
<gene>
    <name evidence="2" type="primary">VIP4_2</name>
    <name evidence="2" type="ORF">CK203_038893</name>
</gene>
<dbReference type="PANTHER" id="PTHR23146">
    <property type="entry name" value="LEO1 PROTEIN"/>
    <property type="match status" value="1"/>
</dbReference>
<evidence type="ECO:0000313" key="2">
    <source>
        <dbReference type="EMBL" id="RVW83351.1"/>
    </source>
</evidence>
<dbReference type="PANTHER" id="PTHR23146:SF0">
    <property type="entry name" value="RNA POLYMERASE-ASSOCIATED PROTEIN LEO1"/>
    <property type="match status" value="1"/>
</dbReference>
<feature type="compositionally biased region" description="Basic and acidic residues" evidence="1">
    <location>
        <begin position="242"/>
        <end position="260"/>
    </location>
</feature>
<dbReference type="GO" id="GO:0006368">
    <property type="term" value="P:transcription elongation by RNA polymerase II"/>
    <property type="evidence" value="ECO:0007669"/>
    <property type="project" value="InterPro"/>
</dbReference>
<sequence length="285" mass="32984">MLLGWNSIMKCLSHLSSAGNSPIARENFEKDEIYALVFVIEFSQAVSQTIRANQLLNRKREKVNRKYTQTVDRGRQLSPGFLEEALDETWTKALGMGSPETLIGHSLSTVHQDDEPDYHDSHRHRRRFEDDLEMDTQAEKRIFNVKKGHKDIPHKSSLSAIKSSRRPVDFSDSEREESEYESDGEEDERSFSRKRAEEPEEEYAEEEEEEDEHDEEEAEANEESEEVEGWPLMGSSTGRCSHSHEPKQKGKEYAKRKGIESDEDSPPRKSASHRRMAFVYDSDEE</sequence>
<comment type="caution">
    <text evidence="2">The sequence shown here is derived from an EMBL/GenBank/DDBJ whole genome shotgun (WGS) entry which is preliminary data.</text>
</comment>
<evidence type="ECO:0000256" key="1">
    <source>
        <dbReference type="SAM" id="MobiDB-lite"/>
    </source>
</evidence>
<protein>
    <submittedName>
        <fullName evidence="2">Protein LEO1-like</fullName>
    </submittedName>
</protein>
<evidence type="ECO:0000313" key="3">
    <source>
        <dbReference type="Proteomes" id="UP000288805"/>
    </source>
</evidence>
<dbReference type="InterPro" id="IPR007149">
    <property type="entry name" value="Leo1"/>
</dbReference>
<organism evidence="2 3">
    <name type="scientific">Vitis vinifera</name>
    <name type="common">Grape</name>
    <dbReference type="NCBI Taxonomy" id="29760"/>
    <lineage>
        <taxon>Eukaryota</taxon>
        <taxon>Viridiplantae</taxon>
        <taxon>Streptophyta</taxon>
        <taxon>Embryophyta</taxon>
        <taxon>Tracheophyta</taxon>
        <taxon>Spermatophyta</taxon>
        <taxon>Magnoliopsida</taxon>
        <taxon>eudicotyledons</taxon>
        <taxon>Gunneridae</taxon>
        <taxon>Pentapetalae</taxon>
        <taxon>rosids</taxon>
        <taxon>Vitales</taxon>
        <taxon>Vitaceae</taxon>
        <taxon>Viteae</taxon>
        <taxon>Vitis</taxon>
    </lineage>
</organism>
<feature type="region of interest" description="Disordered" evidence="1">
    <location>
        <begin position="143"/>
        <end position="285"/>
    </location>
</feature>